<organism evidence="5 6">
    <name type="scientific">Fructilactobacillus myrtifloralis</name>
    <dbReference type="NCBI Taxonomy" id="2940301"/>
    <lineage>
        <taxon>Bacteria</taxon>
        <taxon>Bacillati</taxon>
        <taxon>Bacillota</taxon>
        <taxon>Bacilli</taxon>
        <taxon>Lactobacillales</taxon>
        <taxon>Lactobacillaceae</taxon>
        <taxon>Fructilactobacillus</taxon>
    </lineage>
</organism>
<feature type="signal peptide" evidence="3">
    <location>
        <begin position="1"/>
        <end position="26"/>
    </location>
</feature>
<evidence type="ECO:0000313" key="6">
    <source>
        <dbReference type="Proteomes" id="UP001056707"/>
    </source>
</evidence>
<keyword evidence="2" id="KW-0812">Transmembrane</keyword>
<dbReference type="PANTHER" id="PTHR30373:SF2">
    <property type="entry name" value="UPF0603 PROTEIN YGCG"/>
    <property type="match status" value="1"/>
</dbReference>
<dbReference type="Gene3D" id="3.10.310.50">
    <property type="match status" value="1"/>
</dbReference>
<feature type="domain" description="TPM" evidence="4">
    <location>
        <begin position="34"/>
        <end position="161"/>
    </location>
</feature>
<evidence type="ECO:0000313" key="5">
    <source>
        <dbReference type="EMBL" id="USS84813.1"/>
    </source>
</evidence>
<gene>
    <name evidence="5" type="ORF">M3M35_05770</name>
</gene>
<evidence type="ECO:0000256" key="2">
    <source>
        <dbReference type="SAM" id="Phobius"/>
    </source>
</evidence>
<accession>A0ABY5BRF3</accession>
<dbReference type="RefSeq" id="WP_252749715.1">
    <property type="nucleotide sequence ID" value="NZ_CP097116.1"/>
</dbReference>
<protein>
    <submittedName>
        <fullName evidence="5">TPM domain-containing protein</fullName>
    </submittedName>
</protein>
<evidence type="ECO:0000256" key="1">
    <source>
        <dbReference type="SAM" id="MobiDB-lite"/>
    </source>
</evidence>
<feature type="region of interest" description="Disordered" evidence="1">
    <location>
        <begin position="166"/>
        <end position="186"/>
    </location>
</feature>
<feature type="transmembrane region" description="Helical" evidence="2">
    <location>
        <begin position="414"/>
        <end position="434"/>
    </location>
</feature>
<dbReference type="EMBL" id="CP097116">
    <property type="protein sequence ID" value="USS84813.1"/>
    <property type="molecule type" value="Genomic_DNA"/>
</dbReference>
<keyword evidence="2" id="KW-1133">Transmembrane helix</keyword>
<proteinExistence type="predicted"/>
<evidence type="ECO:0000256" key="3">
    <source>
        <dbReference type="SAM" id="SignalP"/>
    </source>
</evidence>
<feature type="chain" id="PRO_5045386048" evidence="3">
    <location>
        <begin position="27"/>
        <end position="486"/>
    </location>
</feature>
<evidence type="ECO:0000259" key="4">
    <source>
        <dbReference type="Pfam" id="PF04536"/>
    </source>
</evidence>
<dbReference type="PANTHER" id="PTHR30373">
    <property type="entry name" value="UPF0603 PROTEIN YGCG"/>
    <property type="match status" value="1"/>
</dbReference>
<sequence length="486" mass="53440">MKITRWLGLLLTLMVSLWGLGAVAHAAGQSSRFVQDEAGVLSPSTFQAVDNVNQYQLSHVKGKPQYAVITKNGLPRDTNIDDYAIDTARKLKIGRPGWHNGILLVVNVQPGHHVARLEVGTGLQGALPDGAVAQIFATPAVHNALRQQDYDRAVQTISTLVARRLREHQQEIDPPSQTQSRQTTRADHHVGHQNLLFVILLLLLVGLGSLVFSLKGHWHRSRKSYDQKVLAFLQHQQLPVKNEVLLNRMVDNLTAKQVKPTPAALWQAFNEENLKQQGIQHVEAFPELKQGPLSVPAYRQRLAEYEQKKATRTQTVKTAATNYLREQGYPDDPAVFLVNLLGTPAVQQYIATGTNYAAVTATIADQFRRHMVLNFMQTDPDTQRQLQREGFMGPYADYVNRLSRRRVERIYNGGNIRSVLLLSALAALLGSWGANADHHDHFDDGPGSFFGGDGGSGGFFDGGSFGDSFGGDTGGFDGGGGDSSGW</sequence>
<reference evidence="5" key="1">
    <citation type="submission" date="2022-05" db="EMBL/GenBank/DDBJ databases">
        <authorList>
            <person name="Oliphant S.A."/>
            <person name="Watson-Haigh N.S."/>
            <person name="Sumby K.M."/>
            <person name="Gardner J.M."/>
            <person name="Jiranek V."/>
        </authorList>
    </citation>
    <scope>NUCLEOTIDE SEQUENCE</scope>
    <source>
        <strain evidence="5">KI16_H9</strain>
    </source>
</reference>
<dbReference type="Pfam" id="PF04536">
    <property type="entry name" value="TPM_phosphatase"/>
    <property type="match status" value="1"/>
</dbReference>
<keyword evidence="3" id="KW-0732">Signal</keyword>
<keyword evidence="2" id="KW-0472">Membrane</keyword>
<name>A0ABY5BRF3_9LACO</name>
<dbReference type="Proteomes" id="UP001056707">
    <property type="component" value="Chromosome"/>
</dbReference>
<keyword evidence="6" id="KW-1185">Reference proteome</keyword>
<feature type="transmembrane region" description="Helical" evidence="2">
    <location>
        <begin position="195"/>
        <end position="214"/>
    </location>
</feature>
<dbReference type="InterPro" id="IPR007621">
    <property type="entry name" value="TPM_dom"/>
</dbReference>